<comment type="caution">
    <text evidence="4">The sequence shown here is derived from an EMBL/GenBank/DDBJ whole genome shotgun (WGS) entry which is preliminary data.</text>
</comment>
<dbReference type="EMBL" id="SNYW01000008">
    <property type="protein sequence ID" value="TDQ82188.1"/>
    <property type="molecule type" value="Genomic_DNA"/>
</dbReference>
<dbReference type="InterPro" id="IPR051016">
    <property type="entry name" value="Diverse_Substrate_AcTransf"/>
</dbReference>
<evidence type="ECO:0000259" key="3">
    <source>
        <dbReference type="PROSITE" id="PS51186"/>
    </source>
</evidence>
<dbReference type="AlphaFoldDB" id="A0A4V3DEL7"/>
<dbReference type="RefSeq" id="WP_133613488.1">
    <property type="nucleotide sequence ID" value="NZ_SNYW01000008.1"/>
</dbReference>
<dbReference type="InterPro" id="IPR016181">
    <property type="entry name" value="Acyl_CoA_acyltransferase"/>
</dbReference>
<dbReference type="OrthoDB" id="9805924at2"/>
<keyword evidence="2" id="KW-0012">Acyltransferase</keyword>
<protein>
    <recommendedName>
        <fullName evidence="3">N-acetyltransferase domain-containing protein</fullName>
    </recommendedName>
</protein>
<dbReference type="Pfam" id="PF00583">
    <property type="entry name" value="Acetyltransf_1"/>
    <property type="match status" value="1"/>
</dbReference>
<name>A0A4V3DEL7_9PROT</name>
<gene>
    <name evidence="4" type="ORF">A8950_2010</name>
</gene>
<evidence type="ECO:0000256" key="2">
    <source>
        <dbReference type="ARBA" id="ARBA00023315"/>
    </source>
</evidence>
<dbReference type="PANTHER" id="PTHR10545:SF29">
    <property type="entry name" value="GH14572P-RELATED"/>
    <property type="match status" value="1"/>
</dbReference>
<dbReference type="Proteomes" id="UP000295783">
    <property type="component" value="Unassembled WGS sequence"/>
</dbReference>
<dbReference type="CDD" id="cd04301">
    <property type="entry name" value="NAT_SF"/>
    <property type="match status" value="1"/>
</dbReference>
<dbReference type="PANTHER" id="PTHR10545">
    <property type="entry name" value="DIAMINE N-ACETYLTRANSFERASE"/>
    <property type="match status" value="1"/>
</dbReference>
<keyword evidence="5" id="KW-1185">Reference proteome</keyword>
<dbReference type="Gene3D" id="3.40.630.30">
    <property type="match status" value="1"/>
</dbReference>
<evidence type="ECO:0000256" key="1">
    <source>
        <dbReference type="ARBA" id="ARBA00022679"/>
    </source>
</evidence>
<dbReference type="InterPro" id="IPR000182">
    <property type="entry name" value="GNAT_dom"/>
</dbReference>
<dbReference type="GO" id="GO:0008080">
    <property type="term" value="F:N-acetyltransferase activity"/>
    <property type="evidence" value="ECO:0007669"/>
    <property type="project" value="TreeGrafter"/>
</dbReference>
<evidence type="ECO:0000313" key="5">
    <source>
        <dbReference type="Proteomes" id="UP000295783"/>
    </source>
</evidence>
<keyword evidence="1" id="KW-0808">Transferase</keyword>
<dbReference type="SUPFAM" id="SSF55729">
    <property type="entry name" value="Acyl-CoA N-acyltransferases (Nat)"/>
    <property type="match status" value="1"/>
</dbReference>
<proteinExistence type="predicted"/>
<dbReference type="PROSITE" id="PS51186">
    <property type="entry name" value="GNAT"/>
    <property type="match status" value="1"/>
</dbReference>
<organism evidence="4 5">
    <name type="scientific">Dongia mobilis</name>
    <dbReference type="NCBI Taxonomy" id="578943"/>
    <lineage>
        <taxon>Bacteria</taxon>
        <taxon>Pseudomonadati</taxon>
        <taxon>Pseudomonadota</taxon>
        <taxon>Alphaproteobacteria</taxon>
        <taxon>Rhodospirillales</taxon>
        <taxon>Dongiaceae</taxon>
        <taxon>Dongia</taxon>
    </lineage>
</organism>
<accession>A0A4V3DEL7</accession>
<feature type="domain" description="N-acetyltransferase" evidence="3">
    <location>
        <begin position="2"/>
        <end position="153"/>
    </location>
</feature>
<sequence>MVRIRKLTAGDVDAVQTMVRAFGAYLTALGDSWTHNFTSERYLTDGFGPNPAFHGLIAEDDGGALGYLLMSPNYDVDRGIRIEIVVDLWVNERARGKGIGKALMREAADLARQRGARQLLWAVFKPNKLAADFYRGIGGRLVDDLDWMYLPLD</sequence>
<reference evidence="4 5" key="1">
    <citation type="submission" date="2019-03" db="EMBL/GenBank/DDBJ databases">
        <title>Genomic Encyclopedia of Type Strains, Phase III (KMG-III): the genomes of soil and plant-associated and newly described type strains.</title>
        <authorList>
            <person name="Whitman W."/>
        </authorList>
    </citation>
    <scope>NUCLEOTIDE SEQUENCE [LARGE SCALE GENOMIC DNA]</scope>
    <source>
        <strain evidence="4 5">CGMCC 1.7660</strain>
    </source>
</reference>
<evidence type="ECO:0000313" key="4">
    <source>
        <dbReference type="EMBL" id="TDQ82188.1"/>
    </source>
</evidence>